<reference evidence="1" key="1">
    <citation type="journal article" date="2012" name="PLoS ONE">
        <title>Gene sets for utilization of primary and secondary nutrition supplies in the distal gut of endangered iberian lynx.</title>
        <authorList>
            <person name="Alcaide M."/>
            <person name="Messina E."/>
            <person name="Richter M."/>
            <person name="Bargiela R."/>
            <person name="Peplies J."/>
            <person name="Huws S.A."/>
            <person name="Newbold C.J."/>
            <person name="Golyshin P.N."/>
            <person name="Simon M.A."/>
            <person name="Lopez G."/>
            <person name="Yakimov M.M."/>
            <person name="Ferrer M."/>
        </authorList>
    </citation>
    <scope>NUCLEOTIDE SEQUENCE</scope>
</reference>
<dbReference type="AlphaFoldDB" id="J9GP00"/>
<name>J9GP00_9ZZZZ</name>
<gene>
    <name evidence="1" type="ORF">EVA_10235</name>
</gene>
<accession>J9GP00</accession>
<sequence length="22" mass="2600">MNKLEYKLKIEVGVFSLKNKMS</sequence>
<comment type="caution">
    <text evidence="1">The sequence shown here is derived from an EMBL/GenBank/DDBJ whole genome shotgun (WGS) entry which is preliminary data.</text>
</comment>
<evidence type="ECO:0000313" key="1">
    <source>
        <dbReference type="EMBL" id="EJX01660.1"/>
    </source>
</evidence>
<proteinExistence type="predicted"/>
<protein>
    <submittedName>
        <fullName evidence="1">Uncharacterized protein</fullName>
    </submittedName>
</protein>
<feature type="non-terminal residue" evidence="1">
    <location>
        <position position="22"/>
    </location>
</feature>
<dbReference type="EMBL" id="AMCI01002872">
    <property type="protein sequence ID" value="EJX01660.1"/>
    <property type="molecule type" value="Genomic_DNA"/>
</dbReference>
<organism evidence="1">
    <name type="scientific">gut metagenome</name>
    <dbReference type="NCBI Taxonomy" id="749906"/>
    <lineage>
        <taxon>unclassified sequences</taxon>
        <taxon>metagenomes</taxon>
        <taxon>organismal metagenomes</taxon>
    </lineage>
</organism>